<evidence type="ECO:0000313" key="3">
    <source>
        <dbReference type="Proteomes" id="UP000636891"/>
    </source>
</evidence>
<dbReference type="Proteomes" id="UP000636891">
    <property type="component" value="Unassembled WGS sequence"/>
</dbReference>
<dbReference type="EMBL" id="JACOOK010000002">
    <property type="protein sequence ID" value="MBC5616385.1"/>
    <property type="molecule type" value="Genomic_DNA"/>
</dbReference>
<dbReference type="Pfam" id="PF13560">
    <property type="entry name" value="HTH_31"/>
    <property type="match status" value="1"/>
</dbReference>
<dbReference type="GeneID" id="78179523"/>
<organism evidence="2 3">
    <name type="scientific">Alistipes hominis</name>
    <dbReference type="NCBI Taxonomy" id="2763015"/>
    <lineage>
        <taxon>Bacteria</taxon>
        <taxon>Pseudomonadati</taxon>
        <taxon>Bacteroidota</taxon>
        <taxon>Bacteroidia</taxon>
        <taxon>Bacteroidales</taxon>
        <taxon>Rikenellaceae</taxon>
        <taxon>Alistipes</taxon>
    </lineage>
</organism>
<sequence>MKRALLPSQRKTLTALGENIKLARLRRELSSEQVAERAGISRNTLTKIERGEEGVAMGYYFRVLAILGLEKDLLLVAKDDELGRALQDAKLVVGERVSKKR</sequence>
<dbReference type="InterPro" id="IPR001387">
    <property type="entry name" value="Cro/C1-type_HTH"/>
</dbReference>
<accession>A0ABR7CL86</accession>
<dbReference type="SUPFAM" id="SSF47413">
    <property type="entry name" value="lambda repressor-like DNA-binding domains"/>
    <property type="match status" value="1"/>
</dbReference>
<protein>
    <submittedName>
        <fullName evidence="2">Helix-turn-helix transcriptional regulator</fullName>
    </submittedName>
</protein>
<dbReference type="CDD" id="cd00093">
    <property type="entry name" value="HTH_XRE"/>
    <property type="match status" value="1"/>
</dbReference>
<feature type="domain" description="HTH cro/C1-type" evidence="1">
    <location>
        <begin position="20"/>
        <end position="74"/>
    </location>
</feature>
<reference evidence="2 3" key="1">
    <citation type="submission" date="2020-08" db="EMBL/GenBank/DDBJ databases">
        <title>Genome public.</title>
        <authorList>
            <person name="Liu C."/>
            <person name="Sun Q."/>
        </authorList>
    </citation>
    <scope>NUCLEOTIDE SEQUENCE [LARGE SCALE GENOMIC DNA]</scope>
    <source>
        <strain evidence="2 3">New-7</strain>
    </source>
</reference>
<dbReference type="InterPro" id="IPR010982">
    <property type="entry name" value="Lambda_DNA-bd_dom_sf"/>
</dbReference>
<keyword evidence="3" id="KW-1185">Reference proteome</keyword>
<dbReference type="Gene3D" id="1.10.260.40">
    <property type="entry name" value="lambda repressor-like DNA-binding domains"/>
    <property type="match status" value="1"/>
</dbReference>
<proteinExistence type="predicted"/>
<evidence type="ECO:0000313" key="2">
    <source>
        <dbReference type="EMBL" id="MBC5616385.1"/>
    </source>
</evidence>
<name>A0ABR7CL86_9BACT</name>
<comment type="caution">
    <text evidence="2">The sequence shown here is derived from an EMBL/GenBank/DDBJ whole genome shotgun (WGS) entry which is preliminary data.</text>
</comment>
<dbReference type="RefSeq" id="WP_009133522.1">
    <property type="nucleotide sequence ID" value="NZ_JACOOK010000002.1"/>
</dbReference>
<dbReference type="SMART" id="SM00530">
    <property type="entry name" value="HTH_XRE"/>
    <property type="match status" value="1"/>
</dbReference>
<dbReference type="PROSITE" id="PS50943">
    <property type="entry name" value="HTH_CROC1"/>
    <property type="match status" value="1"/>
</dbReference>
<gene>
    <name evidence="2" type="ORF">H8S08_05035</name>
</gene>
<evidence type="ECO:0000259" key="1">
    <source>
        <dbReference type="PROSITE" id="PS50943"/>
    </source>
</evidence>